<proteinExistence type="predicted"/>
<dbReference type="PANTHER" id="PTHR36985:SF1">
    <property type="entry name" value="TRANSLOCATION AND ASSEMBLY MODULE SUBUNIT TAMB"/>
    <property type="match status" value="1"/>
</dbReference>
<comment type="subcellular location">
    <subcellularLocation>
        <location evidence="1">Membrane</location>
        <topology evidence="1">Single-pass membrane protein</topology>
    </subcellularLocation>
</comment>
<gene>
    <name evidence="6" type="ORF">KY084_12535</name>
</gene>
<accession>A0ABS6XNC1</accession>
<dbReference type="EMBL" id="JAHWZX010000012">
    <property type="protein sequence ID" value="MBW4331697.1"/>
    <property type="molecule type" value="Genomic_DNA"/>
</dbReference>
<evidence type="ECO:0000256" key="2">
    <source>
        <dbReference type="ARBA" id="ARBA00022692"/>
    </source>
</evidence>
<keyword evidence="7" id="KW-1185">Reference proteome</keyword>
<keyword evidence="3" id="KW-1133">Transmembrane helix</keyword>
<evidence type="ECO:0000313" key="7">
    <source>
        <dbReference type="Proteomes" id="UP001197214"/>
    </source>
</evidence>
<evidence type="ECO:0000259" key="5">
    <source>
        <dbReference type="Pfam" id="PF04357"/>
    </source>
</evidence>
<name>A0ABS6XNC1_9SPHN</name>
<sequence>MRWVRRGVATVILLATLLVAAAALLDTDIGHRFVADRIAALKPANGLRFTVGRIDGSLYSNARISDLTISDAKGVVLRAPVVKLDWTPLAWLDNRLSIQRLVAPRATLYKLPELEKTGRNGPILPGFDIRIGRFAIETLTIDEKLLGTRRQGRLTAAADVRSGRALIDLVARIDGSDRVLAKIDAAPDDNRFDIDVAASGSAKGMLAKLTGIAKPMALRIGGDGTWQRWAGAARMVAGDTRVVDLRIGNRAGEYGLSGTLDLQTITKGKVQRLSAPKLTVRGKATLANRRLAGTLDLDSAAIRIESSGTIDLGKSLYRNVRVRAQLRRVAALFPGTAGRGVEIRTILDGPFDTAHFDYRVEAERFAVGDTGFERVRAAGQGRLSDPPVTVPLSLSAARVTGVGDVAGGILRNLSVEGALQVTGDRLTGNGLRVRSDKLSGRLMLFVDLKTGRFEASMAGGLHRYLIPGLGIVEVDSDLTATPVPGGGIRVAGRGSARMIRLDNGFFRSLMKGLPRITTHLERGPDMVLHFTGLELTSPALHLRGNGYRRRDGTFHIEARGEHQDYGPLTVTLDGKIDHPTLDIHFDHPNDALGLNDVTTHLEPTDQGFAFTGAGESRLGPFAIGGDILLPSGGTAQIAIRRLAVSGTEAQGTLDIVDGGFAGELKVAGGGLSGGLTLGVQSDMQRITGTIRARDARLGGDIGVARGKTDFDLLLDPEGTHVDATAVARGVRSHGLMLERLAGNVTLRGGDGTLRASLAGSRGRSFEIQTQTEIHPDHYRFGAQGTLDGKPIRLSNPAQISHDENGWHLARTGIAFAGGEAHVSGSFGGDATSFDASLTKMPLSVLDIGYPGLGLGGTASGTLHYAAGEAGPTGKANVTVRGLTRSGLVLSSTPVDLGVGALLQPGKAAARAVAVSSGKTIGRGQIRLNPQGAGSLIEQLSSAPMFAQLRYDGPADTLWRLSGIELFDLTGPVAIGADLSGTLNDPRIRGSLNTSSARIQSAATGTVLADVAASGRFDGSRLILDKFSADDGHDGKVSGSGGFEFSRARGVGIDLSVQAEKARLIDRDDIAAVVTGPLRIRSSGSGGQISGDIRLVSSRYQLGRATAATEIPQIETHEINLPYGTDVEETPDRPWKLDVNARAKGAMMVRGLGLDSEWSADLHIGGEPTNPAITGRADLIRGDYDFAGRTFDLDRGIIRFSGAVPPDPALDISADADTDDVNATIRVTGTSSKPEISFTSTPALPEDELLSRLLFGTSITNLSAPEALQLASAVAALQNGGGGLDPINAVRRAAGLDRLRILPADAQTGQSTALAAGKYLTRRTYVEIISDGQGYSATRTEFQITRWLSLLASVSTIGRQSVNVRVSKDY</sequence>
<organism evidence="6 7">
    <name type="scientific">Stakelama flava</name>
    <dbReference type="NCBI Taxonomy" id="2860338"/>
    <lineage>
        <taxon>Bacteria</taxon>
        <taxon>Pseudomonadati</taxon>
        <taxon>Pseudomonadota</taxon>
        <taxon>Alphaproteobacteria</taxon>
        <taxon>Sphingomonadales</taxon>
        <taxon>Sphingomonadaceae</taxon>
        <taxon>Stakelama</taxon>
    </lineage>
</organism>
<evidence type="ECO:0000256" key="3">
    <source>
        <dbReference type="ARBA" id="ARBA00022989"/>
    </source>
</evidence>
<evidence type="ECO:0000256" key="1">
    <source>
        <dbReference type="ARBA" id="ARBA00004167"/>
    </source>
</evidence>
<dbReference type="Pfam" id="PF04357">
    <property type="entry name" value="TamB"/>
    <property type="match status" value="1"/>
</dbReference>
<evidence type="ECO:0000256" key="4">
    <source>
        <dbReference type="ARBA" id="ARBA00023136"/>
    </source>
</evidence>
<dbReference type="InterPro" id="IPR007452">
    <property type="entry name" value="TamB_C"/>
</dbReference>
<comment type="caution">
    <text evidence="6">The sequence shown here is derived from an EMBL/GenBank/DDBJ whole genome shotgun (WGS) entry which is preliminary data.</text>
</comment>
<keyword evidence="2" id="KW-0812">Transmembrane</keyword>
<dbReference type="PANTHER" id="PTHR36985">
    <property type="entry name" value="TRANSLOCATION AND ASSEMBLY MODULE SUBUNIT TAMB"/>
    <property type="match status" value="1"/>
</dbReference>
<protein>
    <submittedName>
        <fullName evidence="6">Translocation/assembly module TamB domain-containing protein</fullName>
    </submittedName>
</protein>
<reference evidence="6 7" key="1">
    <citation type="submission" date="2021-07" db="EMBL/GenBank/DDBJ databases">
        <title>Stakelama flava sp. nov., a novel endophytic bacterium isolated from branch of Kandelia candel.</title>
        <authorList>
            <person name="Tuo L."/>
        </authorList>
    </citation>
    <scope>NUCLEOTIDE SEQUENCE [LARGE SCALE GENOMIC DNA]</scope>
    <source>
        <strain evidence="6 7">CBK3Z-3</strain>
    </source>
</reference>
<feature type="domain" description="Translocation and assembly module TamB C-terminal" evidence="5">
    <location>
        <begin position="1025"/>
        <end position="1368"/>
    </location>
</feature>
<keyword evidence="4" id="KW-0472">Membrane</keyword>
<evidence type="ECO:0000313" key="6">
    <source>
        <dbReference type="EMBL" id="MBW4331697.1"/>
    </source>
</evidence>
<dbReference type="Proteomes" id="UP001197214">
    <property type="component" value="Unassembled WGS sequence"/>
</dbReference>